<dbReference type="Gene3D" id="3.30.360.10">
    <property type="entry name" value="Dihydrodipicolinate Reductase, domain 2"/>
    <property type="match status" value="1"/>
</dbReference>
<protein>
    <recommendedName>
        <fullName evidence="1">Gfo/Idh/MocA-like oxidoreductase N-terminal domain-containing protein</fullName>
    </recommendedName>
</protein>
<dbReference type="GO" id="GO:0005737">
    <property type="term" value="C:cytoplasm"/>
    <property type="evidence" value="ECO:0007669"/>
    <property type="project" value="TreeGrafter"/>
</dbReference>
<dbReference type="PANTHER" id="PTHR42840">
    <property type="entry name" value="NAD(P)-BINDING ROSSMANN-FOLD SUPERFAMILY PROTEIN-RELATED"/>
    <property type="match status" value="1"/>
</dbReference>
<dbReference type="InterPro" id="IPR036291">
    <property type="entry name" value="NAD(P)-bd_dom_sf"/>
</dbReference>
<accession>A0A427YKK6</accession>
<dbReference type="Gene3D" id="3.40.50.720">
    <property type="entry name" value="NAD(P)-binding Rossmann-like Domain"/>
    <property type="match status" value="1"/>
</dbReference>
<dbReference type="Proteomes" id="UP000279259">
    <property type="component" value="Unassembled WGS sequence"/>
</dbReference>
<evidence type="ECO:0000313" key="2">
    <source>
        <dbReference type="EMBL" id="RSH91606.1"/>
    </source>
</evidence>
<dbReference type="GO" id="GO:0016491">
    <property type="term" value="F:oxidoreductase activity"/>
    <property type="evidence" value="ECO:0007669"/>
    <property type="project" value="TreeGrafter"/>
</dbReference>
<dbReference type="OrthoDB" id="446809at2759"/>
<gene>
    <name evidence="2" type="ORF">EHS25_008975</name>
</gene>
<dbReference type="PANTHER" id="PTHR42840:SF7">
    <property type="entry name" value="BINDING ROSSMANN FOLD OXIDOREDUCTASE, PUTATIVE (AFU_ORTHOLOGUE AFUA_4G10190)-RELATED"/>
    <property type="match status" value="1"/>
</dbReference>
<sequence length="366" mass="41001">MPGPILNVAVLGCGEVAQCVHLPTLLFQSDRYKAVALCDISQQSLRHCGSRFHIPEASQFADLAFMLESSLSIDLVVILTADQYHAEQVIQCADAGTHVLIEKPMAQTFPEAEAIEEARKRNGVVIFVGYMRRFAPALALLKADIEGKQIRYVRVRDIIGKNPFFTSQAGMFLKYFHDFPPGASAELAKRKRANAEEVLARRGLTRQDEESWVHLGCLGSHDLSAMRDVLGMPRKCSFASRSGEESPKWWSAIFDYGDFNALYEMAIDNVAIFDAHIEIYTDDSRVKVQYDTPFVKGLPIKLTIQKNLENGAFSEQVIRPTYIDPYTIEYGKLYEAIVNGNAYKTTPSDAQNDLMLSNMIMEALVE</sequence>
<comment type="caution">
    <text evidence="2">The sequence shown here is derived from an EMBL/GenBank/DDBJ whole genome shotgun (WGS) entry which is preliminary data.</text>
</comment>
<name>A0A427YKK6_9TREE</name>
<dbReference type="EMBL" id="RSCD01000007">
    <property type="protein sequence ID" value="RSH91606.1"/>
    <property type="molecule type" value="Genomic_DNA"/>
</dbReference>
<dbReference type="Pfam" id="PF01408">
    <property type="entry name" value="GFO_IDH_MocA"/>
    <property type="match status" value="1"/>
</dbReference>
<keyword evidence="3" id="KW-1185">Reference proteome</keyword>
<dbReference type="InterPro" id="IPR000683">
    <property type="entry name" value="Gfo/Idh/MocA-like_OxRdtase_N"/>
</dbReference>
<evidence type="ECO:0000259" key="1">
    <source>
        <dbReference type="Pfam" id="PF01408"/>
    </source>
</evidence>
<dbReference type="STRING" id="1890683.A0A427YKK6"/>
<feature type="domain" description="Gfo/Idh/MocA-like oxidoreductase N-terminal" evidence="1">
    <location>
        <begin position="6"/>
        <end position="130"/>
    </location>
</feature>
<organism evidence="2 3">
    <name type="scientific">Saitozyma podzolica</name>
    <dbReference type="NCBI Taxonomy" id="1890683"/>
    <lineage>
        <taxon>Eukaryota</taxon>
        <taxon>Fungi</taxon>
        <taxon>Dikarya</taxon>
        <taxon>Basidiomycota</taxon>
        <taxon>Agaricomycotina</taxon>
        <taxon>Tremellomycetes</taxon>
        <taxon>Tremellales</taxon>
        <taxon>Trimorphomycetaceae</taxon>
        <taxon>Saitozyma</taxon>
    </lineage>
</organism>
<proteinExistence type="predicted"/>
<evidence type="ECO:0000313" key="3">
    <source>
        <dbReference type="Proteomes" id="UP000279259"/>
    </source>
</evidence>
<dbReference type="GO" id="GO:0000166">
    <property type="term" value="F:nucleotide binding"/>
    <property type="evidence" value="ECO:0007669"/>
    <property type="project" value="InterPro"/>
</dbReference>
<dbReference type="AlphaFoldDB" id="A0A427YKK6"/>
<dbReference type="GO" id="GO:0006740">
    <property type="term" value="P:NADPH regeneration"/>
    <property type="evidence" value="ECO:0007669"/>
    <property type="project" value="TreeGrafter"/>
</dbReference>
<reference evidence="2 3" key="1">
    <citation type="submission" date="2018-11" db="EMBL/GenBank/DDBJ databases">
        <title>Genome sequence of Saitozyma podzolica DSM 27192.</title>
        <authorList>
            <person name="Aliyu H."/>
            <person name="Gorte O."/>
            <person name="Ochsenreither K."/>
        </authorList>
    </citation>
    <scope>NUCLEOTIDE SEQUENCE [LARGE SCALE GENOMIC DNA]</scope>
    <source>
        <strain evidence="2 3">DSM 27192</strain>
    </source>
</reference>
<dbReference type="SUPFAM" id="SSF51735">
    <property type="entry name" value="NAD(P)-binding Rossmann-fold domains"/>
    <property type="match status" value="1"/>
</dbReference>